<keyword evidence="5 6" id="KW-0472">Membrane</keyword>
<dbReference type="PANTHER" id="PTHR30474">
    <property type="entry name" value="CELL CYCLE PROTEIN"/>
    <property type="match status" value="1"/>
</dbReference>
<feature type="transmembrane region" description="Helical" evidence="6">
    <location>
        <begin position="295"/>
        <end position="318"/>
    </location>
</feature>
<evidence type="ECO:0000256" key="2">
    <source>
        <dbReference type="ARBA" id="ARBA00022692"/>
    </source>
</evidence>
<dbReference type="GO" id="GO:0051301">
    <property type="term" value="P:cell division"/>
    <property type="evidence" value="ECO:0007669"/>
    <property type="project" value="InterPro"/>
</dbReference>
<evidence type="ECO:0000256" key="1">
    <source>
        <dbReference type="ARBA" id="ARBA00004141"/>
    </source>
</evidence>
<reference evidence="7" key="1">
    <citation type="submission" date="2020-12" db="EMBL/GenBank/DDBJ databases">
        <title>M. sibirica DSM 26468T genome.</title>
        <authorList>
            <person name="Thieme N."/>
            <person name="Rettenmaier R."/>
            <person name="Zverlov V."/>
            <person name="Liebl W."/>
        </authorList>
    </citation>
    <scope>NUCLEOTIDE SEQUENCE</scope>
    <source>
        <strain evidence="7">DSM 26468</strain>
    </source>
</reference>
<feature type="transmembrane region" description="Helical" evidence="6">
    <location>
        <begin position="96"/>
        <end position="115"/>
    </location>
</feature>
<feature type="transmembrane region" description="Helical" evidence="6">
    <location>
        <begin position="374"/>
        <end position="395"/>
    </location>
</feature>
<comment type="subcellular location">
    <subcellularLocation>
        <location evidence="1">Membrane</location>
        <topology evidence="1">Multi-pass membrane protein</topology>
    </subcellularLocation>
</comment>
<gene>
    <name evidence="7" type="ORF">I5677_02335</name>
</gene>
<feature type="transmembrane region" description="Helical" evidence="6">
    <location>
        <begin position="7"/>
        <end position="27"/>
    </location>
</feature>
<feature type="transmembrane region" description="Helical" evidence="6">
    <location>
        <begin position="39"/>
        <end position="60"/>
    </location>
</feature>
<evidence type="ECO:0000313" key="7">
    <source>
        <dbReference type="EMBL" id="MBH1939731.1"/>
    </source>
</evidence>
<accession>A0A8J7HAA0</accession>
<evidence type="ECO:0000313" key="8">
    <source>
        <dbReference type="Proteomes" id="UP000623269"/>
    </source>
</evidence>
<name>A0A8J7HAA0_9FIRM</name>
<feature type="transmembrane region" description="Helical" evidence="6">
    <location>
        <begin position="151"/>
        <end position="173"/>
    </location>
</feature>
<feature type="transmembrane region" description="Helical" evidence="6">
    <location>
        <begin position="253"/>
        <end position="274"/>
    </location>
</feature>
<keyword evidence="8" id="KW-1185">Reference proteome</keyword>
<evidence type="ECO:0000256" key="4">
    <source>
        <dbReference type="ARBA" id="ARBA00022989"/>
    </source>
</evidence>
<keyword evidence="4 6" id="KW-1133">Transmembrane helix</keyword>
<organism evidence="7 8">
    <name type="scientific">Mobilitalea sibirica</name>
    <dbReference type="NCBI Taxonomy" id="1462919"/>
    <lineage>
        <taxon>Bacteria</taxon>
        <taxon>Bacillati</taxon>
        <taxon>Bacillota</taxon>
        <taxon>Clostridia</taxon>
        <taxon>Lachnospirales</taxon>
        <taxon>Lachnospiraceae</taxon>
        <taxon>Mobilitalea</taxon>
    </lineage>
</organism>
<dbReference type="Pfam" id="PF01098">
    <property type="entry name" value="FTSW_RODA_SPOVE"/>
    <property type="match status" value="1"/>
</dbReference>
<dbReference type="GO" id="GO:0015648">
    <property type="term" value="F:lipid-linked peptidoglycan transporter activity"/>
    <property type="evidence" value="ECO:0007669"/>
    <property type="project" value="TreeGrafter"/>
</dbReference>
<dbReference type="GO" id="GO:0008360">
    <property type="term" value="P:regulation of cell shape"/>
    <property type="evidence" value="ECO:0007669"/>
    <property type="project" value="UniProtKB-KW"/>
</dbReference>
<feature type="transmembrane region" description="Helical" evidence="6">
    <location>
        <begin position="121"/>
        <end position="139"/>
    </location>
</feature>
<protein>
    <submittedName>
        <fullName evidence="7">FtsW/RodA/SpoVE family cell cycle protein</fullName>
    </submittedName>
</protein>
<comment type="caution">
    <text evidence="7">The sequence shown here is derived from an EMBL/GenBank/DDBJ whole genome shotgun (WGS) entry which is preliminary data.</text>
</comment>
<feature type="transmembrane region" description="Helical" evidence="6">
    <location>
        <begin position="66"/>
        <end position="84"/>
    </location>
</feature>
<dbReference type="RefSeq" id="WP_197659964.1">
    <property type="nucleotide sequence ID" value="NZ_JAEAGR010000002.1"/>
</dbReference>
<keyword evidence="3" id="KW-0133">Cell shape</keyword>
<evidence type="ECO:0000256" key="3">
    <source>
        <dbReference type="ARBA" id="ARBA00022960"/>
    </source>
</evidence>
<dbReference type="Proteomes" id="UP000623269">
    <property type="component" value="Unassembled WGS sequence"/>
</dbReference>
<sequence length="445" mass="50171">MHLVVELIQYLMVLLIGVYSFYSFSVVRFRNKRMQDKSYRKLSASIYLLHFIGYFTLYFQTMNDKLLFLYAGEVLLIILVNTFYQTFYPKRSKLLVSNMLMLLTIGFIILARLSYDKAVKQVLIVAVSFLVCLIVPVTIKRITFLKRFGWIYGILGIAILFVVLFAGTTNYGATNWLTIGGFSFQPSEIVKLIFVFSIAAMLQERINLKKICIVTVIAGVHVLILVIQKDLGGALIFFVTFVFMLYTATSRPLYLFSGLAGGSVAAFIAYKLFYHVRVRVMAWQNPMRYIEKEGYQISQSLFAIGTGGWFGMGLNRGLPTSIPVVESDFVFSAIAEEFGALFALCMILIYINCFIMLINIALTMEDAFYRLISLGFSVMFGFQVILSIGGVIKFIPSTGVTLPFISSGGSSVFATIVMFMILQGIYLKVKSDKEEPIEEGVQKDQ</sequence>
<proteinExistence type="predicted"/>
<feature type="transmembrane region" description="Helical" evidence="6">
    <location>
        <begin position="214"/>
        <end position="247"/>
    </location>
</feature>
<dbReference type="AlphaFoldDB" id="A0A8J7HAA0"/>
<feature type="transmembrane region" description="Helical" evidence="6">
    <location>
        <begin position="401"/>
        <end position="422"/>
    </location>
</feature>
<evidence type="ECO:0000256" key="5">
    <source>
        <dbReference type="ARBA" id="ARBA00023136"/>
    </source>
</evidence>
<feature type="transmembrane region" description="Helical" evidence="6">
    <location>
        <begin position="179"/>
        <end position="202"/>
    </location>
</feature>
<dbReference type="EMBL" id="JAEAGR010000002">
    <property type="protein sequence ID" value="MBH1939731.1"/>
    <property type="molecule type" value="Genomic_DNA"/>
</dbReference>
<feature type="transmembrane region" description="Helical" evidence="6">
    <location>
        <begin position="338"/>
        <end position="362"/>
    </location>
</feature>
<dbReference type="PANTHER" id="PTHR30474:SF3">
    <property type="entry name" value="PEPTIDOGLYCAN GLYCOSYLTRANSFERASE RODA"/>
    <property type="match status" value="1"/>
</dbReference>
<dbReference type="InterPro" id="IPR001182">
    <property type="entry name" value="FtsW/RodA"/>
</dbReference>
<dbReference type="GO" id="GO:0005886">
    <property type="term" value="C:plasma membrane"/>
    <property type="evidence" value="ECO:0007669"/>
    <property type="project" value="TreeGrafter"/>
</dbReference>
<dbReference type="GO" id="GO:0032153">
    <property type="term" value="C:cell division site"/>
    <property type="evidence" value="ECO:0007669"/>
    <property type="project" value="TreeGrafter"/>
</dbReference>
<keyword evidence="2 6" id="KW-0812">Transmembrane</keyword>
<evidence type="ECO:0000256" key="6">
    <source>
        <dbReference type="SAM" id="Phobius"/>
    </source>
</evidence>